<dbReference type="Proteomes" id="UP001303889">
    <property type="component" value="Unassembled WGS sequence"/>
</dbReference>
<comment type="catalytic activity">
    <reaction evidence="8">
        <text>L-seryl-[protein] + ATP = O-phospho-L-seryl-[protein] + ADP + H(+)</text>
        <dbReference type="Rhea" id="RHEA:17989"/>
        <dbReference type="Rhea" id="RHEA-COMP:9863"/>
        <dbReference type="Rhea" id="RHEA-COMP:11604"/>
        <dbReference type="ChEBI" id="CHEBI:15378"/>
        <dbReference type="ChEBI" id="CHEBI:29999"/>
        <dbReference type="ChEBI" id="CHEBI:30616"/>
        <dbReference type="ChEBI" id="CHEBI:83421"/>
        <dbReference type="ChEBI" id="CHEBI:456216"/>
        <dbReference type="EC" id="2.7.11.1"/>
    </reaction>
</comment>
<dbReference type="GO" id="GO:0005634">
    <property type="term" value="C:nucleus"/>
    <property type="evidence" value="ECO:0007669"/>
    <property type="project" value="TreeGrafter"/>
</dbReference>
<evidence type="ECO:0000256" key="6">
    <source>
        <dbReference type="ARBA" id="ARBA00022840"/>
    </source>
</evidence>
<evidence type="ECO:0000256" key="3">
    <source>
        <dbReference type="ARBA" id="ARBA00022679"/>
    </source>
</evidence>
<accession>A0AAN6MTP5</accession>
<evidence type="ECO:0000256" key="8">
    <source>
        <dbReference type="ARBA" id="ARBA00048679"/>
    </source>
</evidence>
<name>A0AAN6MTP5_9PEZI</name>
<dbReference type="Gene3D" id="3.30.200.20">
    <property type="entry name" value="Phosphorylase Kinase, domain 1"/>
    <property type="match status" value="1"/>
</dbReference>
<comment type="caution">
    <text evidence="10">The sequence shown here is derived from an EMBL/GenBank/DDBJ whole genome shotgun (WGS) entry which is preliminary data.</text>
</comment>
<dbReference type="GO" id="GO:0004674">
    <property type="term" value="F:protein serine/threonine kinase activity"/>
    <property type="evidence" value="ECO:0007669"/>
    <property type="project" value="UniProtKB-KW"/>
</dbReference>
<evidence type="ECO:0000313" key="11">
    <source>
        <dbReference type="Proteomes" id="UP001303889"/>
    </source>
</evidence>
<reference evidence="10" key="2">
    <citation type="submission" date="2023-05" db="EMBL/GenBank/DDBJ databases">
        <authorList>
            <consortium name="Lawrence Berkeley National Laboratory"/>
            <person name="Steindorff A."/>
            <person name="Hensen N."/>
            <person name="Bonometti L."/>
            <person name="Westerberg I."/>
            <person name="Brannstrom I.O."/>
            <person name="Guillou S."/>
            <person name="Cros-Aarteil S."/>
            <person name="Calhoun S."/>
            <person name="Haridas S."/>
            <person name="Kuo A."/>
            <person name="Mondo S."/>
            <person name="Pangilinan J."/>
            <person name="Riley R."/>
            <person name="Labutti K."/>
            <person name="Andreopoulos B."/>
            <person name="Lipzen A."/>
            <person name="Chen C."/>
            <person name="Yanf M."/>
            <person name="Daum C."/>
            <person name="Ng V."/>
            <person name="Clum A."/>
            <person name="Ohm R."/>
            <person name="Martin F."/>
            <person name="Silar P."/>
            <person name="Natvig D."/>
            <person name="Lalanne C."/>
            <person name="Gautier V."/>
            <person name="Ament-Velasquez S.L."/>
            <person name="Kruys A."/>
            <person name="Hutchinson M.I."/>
            <person name="Powell A.J."/>
            <person name="Barry K."/>
            <person name="Miller A.N."/>
            <person name="Grigoriev I.V."/>
            <person name="Debuchy R."/>
            <person name="Gladieux P."/>
            <person name="Thoren M.H."/>
            <person name="Johannesson H."/>
        </authorList>
    </citation>
    <scope>NUCLEOTIDE SEQUENCE</scope>
    <source>
        <strain evidence="10">CBS 103.79</strain>
    </source>
</reference>
<evidence type="ECO:0000313" key="10">
    <source>
        <dbReference type="EMBL" id="KAK3906404.1"/>
    </source>
</evidence>
<reference evidence="10" key="1">
    <citation type="journal article" date="2023" name="Mol. Phylogenet. Evol.">
        <title>Genome-scale phylogeny and comparative genomics of the fungal order Sordariales.</title>
        <authorList>
            <person name="Hensen N."/>
            <person name="Bonometti L."/>
            <person name="Westerberg I."/>
            <person name="Brannstrom I.O."/>
            <person name="Guillou S."/>
            <person name="Cros-Aarteil S."/>
            <person name="Calhoun S."/>
            <person name="Haridas S."/>
            <person name="Kuo A."/>
            <person name="Mondo S."/>
            <person name="Pangilinan J."/>
            <person name="Riley R."/>
            <person name="LaButti K."/>
            <person name="Andreopoulos B."/>
            <person name="Lipzen A."/>
            <person name="Chen C."/>
            <person name="Yan M."/>
            <person name="Daum C."/>
            <person name="Ng V."/>
            <person name="Clum A."/>
            <person name="Steindorff A."/>
            <person name="Ohm R.A."/>
            <person name="Martin F."/>
            <person name="Silar P."/>
            <person name="Natvig D.O."/>
            <person name="Lalanne C."/>
            <person name="Gautier V."/>
            <person name="Ament-Velasquez S.L."/>
            <person name="Kruys A."/>
            <person name="Hutchinson M.I."/>
            <person name="Powell A.J."/>
            <person name="Barry K."/>
            <person name="Miller A.N."/>
            <person name="Grigoriev I.V."/>
            <person name="Debuchy R."/>
            <person name="Gladieux P."/>
            <person name="Hiltunen Thoren M."/>
            <person name="Johannesson H."/>
        </authorList>
    </citation>
    <scope>NUCLEOTIDE SEQUENCE</scope>
    <source>
        <strain evidence="10">CBS 103.79</strain>
    </source>
</reference>
<dbReference type="EC" id="2.7.11.1" evidence="1"/>
<keyword evidence="11" id="KW-1185">Reference proteome</keyword>
<dbReference type="InterPro" id="IPR051334">
    <property type="entry name" value="SRPK"/>
</dbReference>
<evidence type="ECO:0000256" key="1">
    <source>
        <dbReference type="ARBA" id="ARBA00012513"/>
    </source>
</evidence>
<protein>
    <recommendedName>
        <fullName evidence="1">non-specific serine/threonine protein kinase</fullName>
        <ecNumber evidence="1">2.7.11.1</ecNumber>
    </recommendedName>
</protein>
<dbReference type="SMART" id="SM00220">
    <property type="entry name" value="S_TKc"/>
    <property type="match status" value="1"/>
</dbReference>
<dbReference type="InterPro" id="IPR000719">
    <property type="entry name" value="Prot_kinase_dom"/>
</dbReference>
<evidence type="ECO:0000259" key="9">
    <source>
        <dbReference type="PROSITE" id="PS50011"/>
    </source>
</evidence>
<keyword evidence="3" id="KW-0808">Transferase</keyword>
<dbReference type="GO" id="GO:0005737">
    <property type="term" value="C:cytoplasm"/>
    <property type="evidence" value="ECO:0007669"/>
    <property type="project" value="TreeGrafter"/>
</dbReference>
<sequence>MPETAKSTTGPGVALCQELALIRDDEHLESPEHYRPGGYHPVDIGDTITNAASDDSYTVIHKLGYGGFSTVWLAKRQRKHPVAGQPLAVSFHALKILRADLDDARDNHELRFLQRLGQVGKSSHPNIVVLEDSFAISAPTASTAALYLTPSNVACAVPGIGPTTDERHLMQVLGPVKEEILRLRKGPVSHSRHAPKKIVAIASFSGLDLGSSSLASVQIIDFGVAFLTNDPPPTLGCPIEFFPTELLFQCPASAKSNIWQLAAVMFCAYTGSYMFQVGFPIFFHLVGHLVQDYGPLPSHWKGKFDWDQYGGVPPGQPVEAWTEPSWWFDDTEPPAMSLDNRIAKKASYLSASQRVELARVFRDMVAWEPASRISAAETQRRLEAPIFSSVLEGQ</sequence>
<dbReference type="PROSITE" id="PS50011">
    <property type="entry name" value="PROTEIN_KINASE_DOM"/>
    <property type="match status" value="1"/>
</dbReference>
<dbReference type="EMBL" id="MU855328">
    <property type="protein sequence ID" value="KAK3906404.1"/>
    <property type="molecule type" value="Genomic_DNA"/>
</dbReference>
<dbReference type="AlphaFoldDB" id="A0AAN6MTP5"/>
<keyword evidence="6" id="KW-0067">ATP-binding</keyword>
<proteinExistence type="predicted"/>
<evidence type="ECO:0000256" key="2">
    <source>
        <dbReference type="ARBA" id="ARBA00022527"/>
    </source>
</evidence>
<dbReference type="InterPro" id="IPR011009">
    <property type="entry name" value="Kinase-like_dom_sf"/>
</dbReference>
<dbReference type="PANTHER" id="PTHR47634">
    <property type="entry name" value="PROTEIN KINASE DOMAIN-CONTAINING PROTEIN-RELATED"/>
    <property type="match status" value="1"/>
</dbReference>
<evidence type="ECO:0000256" key="4">
    <source>
        <dbReference type="ARBA" id="ARBA00022741"/>
    </source>
</evidence>
<evidence type="ECO:0000256" key="5">
    <source>
        <dbReference type="ARBA" id="ARBA00022777"/>
    </source>
</evidence>
<organism evidence="10 11">
    <name type="scientific">Staphylotrichum tortipilum</name>
    <dbReference type="NCBI Taxonomy" id="2831512"/>
    <lineage>
        <taxon>Eukaryota</taxon>
        <taxon>Fungi</taxon>
        <taxon>Dikarya</taxon>
        <taxon>Ascomycota</taxon>
        <taxon>Pezizomycotina</taxon>
        <taxon>Sordariomycetes</taxon>
        <taxon>Sordariomycetidae</taxon>
        <taxon>Sordariales</taxon>
        <taxon>Chaetomiaceae</taxon>
        <taxon>Staphylotrichum</taxon>
    </lineage>
</organism>
<dbReference type="GO" id="GO:0005524">
    <property type="term" value="F:ATP binding"/>
    <property type="evidence" value="ECO:0007669"/>
    <property type="project" value="UniProtKB-KW"/>
</dbReference>
<evidence type="ECO:0000256" key="7">
    <source>
        <dbReference type="ARBA" id="ARBA00047899"/>
    </source>
</evidence>
<keyword evidence="2" id="KW-0723">Serine/threonine-protein kinase</keyword>
<comment type="catalytic activity">
    <reaction evidence="7">
        <text>L-threonyl-[protein] + ATP = O-phospho-L-threonyl-[protein] + ADP + H(+)</text>
        <dbReference type="Rhea" id="RHEA:46608"/>
        <dbReference type="Rhea" id="RHEA-COMP:11060"/>
        <dbReference type="Rhea" id="RHEA-COMP:11605"/>
        <dbReference type="ChEBI" id="CHEBI:15378"/>
        <dbReference type="ChEBI" id="CHEBI:30013"/>
        <dbReference type="ChEBI" id="CHEBI:30616"/>
        <dbReference type="ChEBI" id="CHEBI:61977"/>
        <dbReference type="ChEBI" id="CHEBI:456216"/>
        <dbReference type="EC" id="2.7.11.1"/>
    </reaction>
</comment>
<feature type="domain" description="Protein kinase" evidence="9">
    <location>
        <begin position="57"/>
        <end position="387"/>
    </location>
</feature>
<dbReference type="SUPFAM" id="SSF56112">
    <property type="entry name" value="Protein kinase-like (PK-like)"/>
    <property type="match status" value="1"/>
</dbReference>
<dbReference type="Gene3D" id="1.10.510.10">
    <property type="entry name" value="Transferase(Phosphotransferase) domain 1"/>
    <property type="match status" value="1"/>
</dbReference>
<keyword evidence="4" id="KW-0547">Nucleotide-binding</keyword>
<dbReference type="GO" id="GO:0000245">
    <property type="term" value="P:spliceosomal complex assembly"/>
    <property type="evidence" value="ECO:0007669"/>
    <property type="project" value="TreeGrafter"/>
</dbReference>
<dbReference type="GO" id="GO:0050684">
    <property type="term" value="P:regulation of mRNA processing"/>
    <property type="evidence" value="ECO:0007669"/>
    <property type="project" value="TreeGrafter"/>
</dbReference>
<dbReference type="PANTHER" id="PTHR47634:SF9">
    <property type="entry name" value="PROTEIN KINASE DOMAIN-CONTAINING PROTEIN-RELATED"/>
    <property type="match status" value="1"/>
</dbReference>
<keyword evidence="5 10" id="KW-0418">Kinase</keyword>
<gene>
    <name evidence="10" type="ORF">C8A05DRAFT_29764</name>
</gene>